<dbReference type="AlphaFoldDB" id="A0A8E2DKH2"/>
<accession>A0A8E2DKH2</accession>
<feature type="compositionally biased region" description="Polar residues" evidence="1">
    <location>
        <begin position="1"/>
        <end position="16"/>
    </location>
</feature>
<name>A0A8E2DKH2_9APHY</name>
<protein>
    <submittedName>
        <fullName evidence="2">Uncharacterized protein</fullName>
    </submittedName>
</protein>
<dbReference type="EMBL" id="KV722384">
    <property type="protein sequence ID" value="OCH91465.1"/>
    <property type="molecule type" value="Genomic_DNA"/>
</dbReference>
<evidence type="ECO:0000313" key="3">
    <source>
        <dbReference type="Proteomes" id="UP000250043"/>
    </source>
</evidence>
<feature type="compositionally biased region" description="Polar residues" evidence="1">
    <location>
        <begin position="128"/>
        <end position="141"/>
    </location>
</feature>
<keyword evidence="3" id="KW-1185">Reference proteome</keyword>
<evidence type="ECO:0000313" key="2">
    <source>
        <dbReference type="EMBL" id="OCH91465.1"/>
    </source>
</evidence>
<feature type="region of interest" description="Disordered" evidence="1">
    <location>
        <begin position="97"/>
        <end position="164"/>
    </location>
</feature>
<feature type="region of interest" description="Disordered" evidence="1">
    <location>
        <begin position="1"/>
        <end position="36"/>
    </location>
</feature>
<evidence type="ECO:0000256" key="1">
    <source>
        <dbReference type="SAM" id="MobiDB-lite"/>
    </source>
</evidence>
<dbReference type="Proteomes" id="UP000250043">
    <property type="component" value="Unassembled WGS sequence"/>
</dbReference>
<proteinExistence type="predicted"/>
<gene>
    <name evidence="2" type="ORF">OBBRIDRAFT_521001</name>
</gene>
<sequence>MSGRKPSTSANASWSAQALCPSSGRRLSSRTRPRRNATSIRLGKLLRDTSRACILEELGLQCQLDHSPQHLSASEPLRRGSTALQIEARTTTCRRTASSDDSCLGRDDSDSTDILSSPRSTGAFKAQTIRTTGKASSSRNIPSEHGLMSSSKERWVASAIRTSA</sequence>
<reference evidence="2 3" key="1">
    <citation type="submission" date="2016-07" db="EMBL/GenBank/DDBJ databases">
        <title>Draft genome of the white-rot fungus Obba rivulosa 3A-2.</title>
        <authorList>
            <consortium name="DOE Joint Genome Institute"/>
            <person name="Miettinen O."/>
            <person name="Riley R."/>
            <person name="Acob R."/>
            <person name="Barry K."/>
            <person name="Cullen D."/>
            <person name="De Vries R."/>
            <person name="Hainaut M."/>
            <person name="Hatakka A."/>
            <person name="Henrissat B."/>
            <person name="Hilden K."/>
            <person name="Kuo R."/>
            <person name="Labutti K."/>
            <person name="Lipzen A."/>
            <person name="Makela M.R."/>
            <person name="Sandor L."/>
            <person name="Spatafora J.W."/>
            <person name="Grigoriev I.V."/>
            <person name="Hibbett D.S."/>
        </authorList>
    </citation>
    <scope>NUCLEOTIDE SEQUENCE [LARGE SCALE GENOMIC DNA]</scope>
    <source>
        <strain evidence="2 3">3A-2</strain>
    </source>
</reference>
<organism evidence="2 3">
    <name type="scientific">Obba rivulosa</name>
    <dbReference type="NCBI Taxonomy" id="1052685"/>
    <lineage>
        <taxon>Eukaryota</taxon>
        <taxon>Fungi</taxon>
        <taxon>Dikarya</taxon>
        <taxon>Basidiomycota</taxon>
        <taxon>Agaricomycotina</taxon>
        <taxon>Agaricomycetes</taxon>
        <taxon>Polyporales</taxon>
        <taxon>Gelatoporiaceae</taxon>
        <taxon>Obba</taxon>
    </lineage>
</organism>